<reference evidence="2 3" key="1">
    <citation type="submission" date="2020-07" db="EMBL/GenBank/DDBJ databases">
        <title>Metarhizium humberi genome.</title>
        <authorList>
            <person name="Lysoe E."/>
        </authorList>
    </citation>
    <scope>NUCLEOTIDE SEQUENCE [LARGE SCALE GENOMIC DNA]</scope>
    <source>
        <strain evidence="2 3">ESALQ1638</strain>
    </source>
</reference>
<accession>A0A9P8MF48</accession>
<dbReference type="EMBL" id="JACEFI010000004">
    <property type="protein sequence ID" value="KAH0599122.1"/>
    <property type="molecule type" value="Genomic_DNA"/>
</dbReference>
<comment type="caution">
    <text evidence="2">The sequence shown here is derived from an EMBL/GenBank/DDBJ whole genome shotgun (WGS) entry which is preliminary data.</text>
</comment>
<evidence type="ECO:0000313" key="2">
    <source>
        <dbReference type="EMBL" id="KAH0599122.1"/>
    </source>
</evidence>
<organism evidence="2 3">
    <name type="scientific">Metarhizium humberi</name>
    <dbReference type="NCBI Taxonomy" id="2596975"/>
    <lineage>
        <taxon>Eukaryota</taxon>
        <taxon>Fungi</taxon>
        <taxon>Dikarya</taxon>
        <taxon>Ascomycota</taxon>
        <taxon>Pezizomycotina</taxon>
        <taxon>Sordariomycetes</taxon>
        <taxon>Hypocreomycetidae</taxon>
        <taxon>Hypocreales</taxon>
        <taxon>Clavicipitaceae</taxon>
        <taxon>Metarhizium</taxon>
    </lineage>
</organism>
<evidence type="ECO:0000313" key="3">
    <source>
        <dbReference type="Proteomes" id="UP000764110"/>
    </source>
</evidence>
<feature type="region of interest" description="Disordered" evidence="1">
    <location>
        <begin position="277"/>
        <end position="301"/>
    </location>
</feature>
<evidence type="ECO:0000256" key="1">
    <source>
        <dbReference type="SAM" id="MobiDB-lite"/>
    </source>
</evidence>
<dbReference type="AlphaFoldDB" id="A0A9P8MF48"/>
<keyword evidence="3" id="KW-1185">Reference proteome</keyword>
<sequence>MEYAALRVAILIRSLAAKQGDQDFPALETALEISASRQWVYPNPSRYQIVLDLVEQIRNGLRSASDLVILDTEYSVASHQLFGFSVIDRVYGQTLINTPPKHPGKLCHEAEADKASSSRHLHAFQGFLSRQTAARIYSSSRPVISNMDGFGKHDLVILRNFLATGGYQDILPSDENCTPLIPLYQQQRIQQPPGYTRFPLKLEVLFPVLCPRHNLCGRNHLALMDCRQTRLVLDAFDFLCQPFESREPGWQPGKLAKISQTTITGYFQSTKRTACKRKRSEIESDDASDEGQKDWLSDDLDDSIETDFAESDYEGYQDIFMEHEDDELSYLEDEEDADDLTEDDFRDEGLTDIDSDDDSVGCEDLMDVDECGQDE</sequence>
<proteinExistence type="predicted"/>
<dbReference type="Proteomes" id="UP000764110">
    <property type="component" value="Unassembled WGS sequence"/>
</dbReference>
<name>A0A9P8MF48_9HYPO</name>
<feature type="region of interest" description="Disordered" evidence="1">
    <location>
        <begin position="332"/>
        <end position="375"/>
    </location>
</feature>
<gene>
    <name evidence="2" type="ORF">MHUMG1_03237</name>
</gene>
<protein>
    <submittedName>
        <fullName evidence="2">Uncharacterized protein</fullName>
    </submittedName>
</protein>